<protein>
    <submittedName>
        <fullName evidence="3">DUF4340 domain-containing protein</fullName>
    </submittedName>
</protein>
<dbReference type="Pfam" id="PF14238">
    <property type="entry name" value="DUF4340"/>
    <property type="match status" value="3"/>
</dbReference>
<comment type="caution">
    <text evidence="3">The sequence shown here is derived from an EMBL/GenBank/DDBJ whole genome shotgun (WGS) entry which is preliminary data.</text>
</comment>
<keyword evidence="1" id="KW-0812">Transmembrane</keyword>
<evidence type="ECO:0000259" key="2">
    <source>
        <dbReference type="Pfam" id="PF14238"/>
    </source>
</evidence>
<keyword evidence="4" id="KW-1185">Reference proteome</keyword>
<dbReference type="EMBL" id="JAAKYA010000053">
    <property type="protein sequence ID" value="NGO39515.1"/>
    <property type="molecule type" value="Genomic_DNA"/>
</dbReference>
<keyword evidence="1" id="KW-1133">Transmembrane helix</keyword>
<keyword evidence="1" id="KW-0472">Membrane</keyword>
<proteinExistence type="predicted"/>
<feature type="domain" description="DUF4340" evidence="2">
    <location>
        <begin position="210"/>
        <end position="330"/>
    </location>
</feature>
<organism evidence="3 4">
    <name type="scientific">Limisphaera ngatamarikiensis</name>
    <dbReference type="NCBI Taxonomy" id="1324935"/>
    <lineage>
        <taxon>Bacteria</taxon>
        <taxon>Pseudomonadati</taxon>
        <taxon>Verrucomicrobiota</taxon>
        <taxon>Verrucomicrobiia</taxon>
        <taxon>Limisphaerales</taxon>
        <taxon>Limisphaeraceae</taxon>
        <taxon>Limisphaera</taxon>
    </lineage>
</organism>
<dbReference type="Proteomes" id="UP000477311">
    <property type="component" value="Unassembled WGS sequence"/>
</dbReference>
<dbReference type="InterPro" id="IPR025641">
    <property type="entry name" value="DUF4340"/>
</dbReference>
<feature type="transmembrane region" description="Helical" evidence="1">
    <location>
        <begin position="6"/>
        <end position="23"/>
    </location>
</feature>
<evidence type="ECO:0000313" key="4">
    <source>
        <dbReference type="Proteomes" id="UP000477311"/>
    </source>
</evidence>
<reference evidence="3 4" key="1">
    <citation type="submission" date="2020-02" db="EMBL/GenBank/DDBJ databases">
        <title>Draft genome sequence of Limisphaera ngatamarikiensis NGM72.4T, a thermophilic Verrucomicrobia grouped in subdivision 3.</title>
        <authorList>
            <person name="Carere C.R."/>
            <person name="Steen J."/>
            <person name="Hugenholtz P."/>
            <person name="Stott M.B."/>
        </authorList>
    </citation>
    <scope>NUCLEOTIDE SEQUENCE [LARGE SCALE GENOMIC DNA]</scope>
    <source>
        <strain evidence="3 4">NGM72.4</strain>
    </source>
</reference>
<evidence type="ECO:0000256" key="1">
    <source>
        <dbReference type="SAM" id="Phobius"/>
    </source>
</evidence>
<evidence type="ECO:0000313" key="3">
    <source>
        <dbReference type="EMBL" id="NGO39515.1"/>
    </source>
</evidence>
<feature type="domain" description="DUF4340" evidence="2">
    <location>
        <begin position="351"/>
        <end position="533"/>
    </location>
</feature>
<accession>A0A6M1RSC5</accession>
<sequence length="597" mass="67329">MQARFTGLWVTLALAMLGFILLVERRWTEPPRGPRVLLTGWDPAQAVAVEVRRPRELPLRVVREGGRWWLETPLRDPADDRRVEALLAALVREPVQTVLTTSELLQRPDALAEYGLESPRVTLRVQAPNRMVQIQFGNRTAPGDQVFVQVVGEEELWVVSAEVLRLLPAQPADWRERRWVRVDSGSFDRLTVSNRLGWFALGRDPEGDRWRLEAPLRARVDPDRVQMLWQGLQGLEVLEFVADDPEADAEVYGFAPPVLALGLWRGTNAVAQFEFGRSPTNHPDRVYARQAGRAAVVTVPAEAVGGWLAGYADFRDRRLLRWEGQVSAVEFLGGENFAVHRLPVGWRILPWDLPADEALVEGLLDWLRRLEVVEFVKDVVIEPDLARYGLAPPTRQVVLRRAARGAGDTNTVLGEIQLGLVQDDKVFVRRWDEPTVYAVRASDLAGLPTAFYQLRDRRIWRIPEGEVERVIVEEGSRRREMIRHDAYAWTLAPGSQGIINSLAVGEAVRTLCELDAVAWLGVGEARAAEYGFERGAWSVTLRRRDGETLTVSFARPRQELPLLGMVRLEGQPWVFVTSPVVQELVQAYLKLPPESGS</sequence>
<name>A0A6M1RSC5_9BACT</name>
<feature type="domain" description="DUF4340" evidence="2">
    <location>
        <begin position="68"/>
        <end position="199"/>
    </location>
</feature>
<dbReference type="RefSeq" id="WP_165107574.1">
    <property type="nucleotide sequence ID" value="NZ_JAAKYA010000053.1"/>
</dbReference>
<dbReference type="AlphaFoldDB" id="A0A6M1RSC5"/>
<gene>
    <name evidence="3" type="ORF">G4L39_08915</name>
</gene>